<dbReference type="EMBL" id="JARWBG010000012">
    <property type="protein sequence ID" value="MDH2389710.1"/>
    <property type="molecule type" value="Genomic_DNA"/>
</dbReference>
<evidence type="ECO:0008006" key="4">
    <source>
        <dbReference type="Google" id="ProtNLM"/>
    </source>
</evidence>
<protein>
    <recommendedName>
        <fullName evidence="4">Sortase</fullName>
    </recommendedName>
</protein>
<evidence type="ECO:0000256" key="1">
    <source>
        <dbReference type="SAM" id="SignalP"/>
    </source>
</evidence>
<dbReference type="RefSeq" id="WP_240138230.1">
    <property type="nucleotide sequence ID" value="NZ_JARWBG010000012.1"/>
</dbReference>
<reference evidence="2 3" key="1">
    <citation type="submission" date="2023-04" db="EMBL/GenBank/DDBJ databases">
        <title>Streptomyces chengmaiensis sp. nov. isolated from the stem of mangrove plant in Hainan.</title>
        <authorList>
            <person name="Huang X."/>
            <person name="Zhou S."/>
            <person name="Chu X."/>
            <person name="Xie Y."/>
            <person name="Lin Y."/>
        </authorList>
    </citation>
    <scope>NUCLEOTIDE SEQUENCE [LARGE SCALE GENOMIC DNA]</scope>
    <source>
        <strain evidence="2 3">HNM0663</strain>
    </source>
</reference>
<proteinExistence type="predicted"/>
<accession>A0ABT6HN13</accession>
<feature type="chain" id="PRO_5046786024" description="Sortase" evidence="1">
    <location>
        <begin position="25"/>
        <end position="161"/>
    </location>
</feature>
<feature type="signal peptide" evidence="1">
    <location>
        <begin position="1"/>
        <end position="24"/>
    </location>
</feature>
<keyword evidence="3" id="KW-1185">Reference proteome</keyword>
<evidence type="ECO:0000313" key="3">
    <source>
        <dbReference type="Proteomes" id="UP001223144"/>
    </source>
</evidence>
<gene>
    <name evidence="2" type="ORF">QCN29_13070</name>
</gene>
<name>A0ABT6HN13_9ACTN</name>
<organism evidence="2 3">
    <name type="scientific">Streptomyces chengmaiensis</name>
    <dbReference type="NCBI Taxonomy" id="3040919"/>
    <lineage>
        <taxon>Bacteria</taxon>
        <taxon>Bacillati</taxon>
        <taxon>Actinomycetota</taxon>
        <taxon>Actinomycetes</taxon>
        <taxon>Kitasatosporales</taxon>
        <taxon>Streptomycetaceae</taxon>
        <taxon>Streptomyces</taxon>
    </lineage>
</organism>
<comment type="caution">
    <text evidence="2">The sequence shown here is derived from an EMBL/GenBank/DDBJ whole genome shotgun (WGS) entry which is preliminary data.</text>
</comment>
<keyword evidence="1" id="KW-0732">Signal</keyword>
<dbReference type="Proteomes" id="UP001223144">
    <property type="component" value="Unassembled WGS sequence"/>
</dbReference>
<evidence type="ECO:0000313" key="2">
    <source>
        <dbReference type="EMBL" id="MDH2389710.1"/>
    </source>
</evidence>
<sequence>MRTARVRAVGALTMLALGFPAASAAADESEVHVSPGVAYPGSTVAVSTSACESDVAYAKGQAEAGGQINLLEGGTKGELSGEFTVPQDTEEGVYSITVKCPPSTRVVTEFEVARQPDGAVRGGFGGAGAMSGTEIAAGSALIVGAAAGGIVLRRRRSDAAG</sequence>